<gene>
    <name evidence="1" type="primary">GHRH</name>
</gene>
<proteinExistence type="predicted"/>
<reference evidence="1" key="1">
    <citation type="journal article" date="1985" name="Proc. Natl. Acad. Sci. U.S.A.">
        <title>Gene encoding human growth hormone-releasing factor precursor: structure, sequence, and chromosomal assignment.</title>
        <authorList>
            <person name="Mayo K.E."/>
            <person name="Cerelli G.M."/>
            <person name="Lebo R.V."/>
            <person name="Bruce B.D."/>
            <person name="Rosenfeld M.G."/>
            <person name="Evans R.M."/>
        </authorList>
    </citation>
    <scope>NUCLEOTIDE SEQUENCE</scope>
</reference>
<name>Q28012_BOVIN</name>
<sequence length="42" mass="4312">LTLSSGSHGFPAFPSLSGFHGTQMPSSLTATGRFWASCLPAT</sequence>
<feature type="non-terminal residue" evidence="1">
    <location>
        <position position="1"/>
    </location>
</feature>
<dbReference type="EMBL" id="U29611">
    <property type="protein sequence ID" value="AAA70342.1"/>
    <property type="molecule type" value="Genomic_DNA"/>
</dbReference>
<accession>Q28012</accession>
<protein>
    <submittedName>
        <fullName evidence="1">Growth hormone releasing hormone</fullName>
    </submittedName>
</protein>
<dbReference type="OrthoDB" id="9931004at2759"/>
<dbReference type="AlphaFoldDB" id="Q28012"/>
<feature type="non-terminal residue" evidence="1">
    <location>
        <position position="42"/>
    </location>
</feature>
<evidence type="ECO:0000313" key="1">
    <source>
        <dbReference type="EMBL" id="AAA70342.1"/>
    </source>
</evidence>
<organism evidence="1">
    <name type="scientific">Bos taurus</name>
    <name type="common">Bovine</name>
    <dbReference type="NCBI Taxonomy" id="9913"/>
    <lineage>
        <taxon>Eukaryota</taxon>
        <taxon>Metazoa</taxon>
        <taxon>Chordata</taxon>
        <taxon>Craniata</taxon>
        <taxon>Vertebrata</taxon>
        <taxon>Euteleostomi</taxon>
        <taxon>Mammalia</taxon>
        <taxon>Eutheria</taxon>
        <taxon>Laurasiatheria</taxon>
        <taxon>Artiodactyla</taxon>
        <taxon>Ruminantia</taxon>
        <taxon>Pecora</taxon>
        <taxon>Bovidae</taxon>
        <taxon>Bovinae</taxon>
        <taxon>Bos</taxon>
    </lineage>
</organism>
<reference evidence="1" key="2">
    <citation type="submission" date="1995-06" db="EMBL/GenBank/DDBJ databases">
        <title>Rapid Communication: Restriction Fragment Length Polymorphism in Amplification Products of the Bovine Growth Hormone Releasing Hormone Gene.</title>
        <authorList>
            <person name="Moody D.E."/>
            <person name="Pomp D."/>
            <person name="Barendse W."/>
        </authorList>
    </citation>
    <scope>NUCLEOTIDE SEQUENCE</scope>
</reference>